<protein>
    <recommendedName>
        <fullName evidence="4">Bacteroides conjugative transposon TraN protein</fullName>
    </recommendedName>
</protein>
<sequence length="265" mass="30814">MKKSITYLMMFCCFVVLAQQPLDTIYANEHKNVALFFPKSIGQGITGAPNFVFSYNKEQPQHLGLLQARPGKESNLLVVTADHKVFSYILKYKESLPQLNYFVSGDQSIGSMIPQTPLDINKVDLDSMERQEAYYKKFCTYLLKRKPKTMASKSRKGIRLQLQKVVYYGVQTYLVMELTNTSGITFDVKYLKVFRVQGNKKRKSSYQRVAIKPIYKYKVPDRILNGWTYRLVYVLPKFVLGDYEKLCIEVRERNGNRKVLTHWAP</sequence>
<feature type="signal peptide" evidence="1">
    <location>
        <begin position="1"/>
        <end position="18"/>
    </location>
</feature>
<dbReference type="OrthoDB" id="1451423at2"/>
<dbReference type="AlphaFoldDB" id="A0A1I6T4S3"/>
<feature type="chain" id="PRO_5010351201" description="Bacteroides conjugative transposon TraN protein" evidence="1">
    <location>
        <begin position="19"/>
        <end position="265"/>
    </location>
</feature>
<evidence type="ECO:0000313" key="3">
    <source>
        <dbReference type="Proteomes" id="UP000183209"/>
    </source>
</evidence>
<accession>A0A1I6T4S3</accession>
<keyword evidence="1" id="KW-0732">Signal</keyword>
<organism evidence="2 3">
    <name type="scientific">Zhouia amylolytica</name>
    <dbReference type="NCBI Taxonomy" id="376730"/>
    <lineage>
        <taxon>Bacteria</taxon>
        <taxon>Pseudomonadati</taxon>
        <taxon>Bacteroidota</taxon>
        <taxon>Flavobacteriia</taxon>
        <taxon>Flavobacteriales</taxon>
        <taxon>Flavobacteriaceae</taxon>
        <taxon>Zhouia</taxon>
    </lineage>
</organism>
<dbReference type="Proteomes" id="UP000183209">
    <property type="component" value="Unassembled WGS sequence"/>
</dbReference>
<evidence type="ECO:0008006" key="4">
    <source>
        <dbReference type="Google" id="ProtNLM"/>
    </source>
</evidence>
<evidence type="ECO:0000313" key="2">
    <source>
        <dbReference type="EMBL" id="SFS84186.1"/>
    </source>
</evidence>
<dbReference type="EMBL" id="FPAG01000005">
    <property type="protein sequence ID" value="SFS84186.1"/>
    <property type="molecule type" value="Genomic_DNA"/>
</dbReference>
<reference evidence="2 3" key="1">
    <citation type="submission" date="2016-10" db="EMBL/GenBank/DDBJ databases">
        <authorList>
            <person name="de Groot N.N."/>
        </authorList>
    </citation>
    <scope>NUCLEOTIDE SEQUENCE [LARGE SCALE GENOMIC DNA]</scope>
    <source>
        <strain evidence="2 3">CGMCC 1.6114</strain>
    </source>
</reference>
<gene>
    <name evidence="2" type="ORF">SAMN04487906_1854</name>
</gene>
<dbReference type="InterPro" id="IPR022298">
    <property type="entry name" value="Conjug_transposon_TraN"/>
</dbReference>
<name>A0A1I6T4S3_9FLAO</name>
<dbReference type="Pfam" id="PF13595">
    <property type="entry name" value="DUF4138"/>
    <property type="match status" value="1"/>
</dbReference>
<dbReference type="RefSeq" id="WP_074978389.1">
    <property type="nucleotide sequence ID" value="NZ_FPAG01000005.1"/>
</dbReference>
<evidence type="ECO:0000256" key="1">
    <source>
        <dbReference type="SAM" id="SignalP"/>
    </source>
</evidence>
<proteinExistence type="predicted"/>